<dbReference type="Proteomes" id="UP000287651">
    <property type="component" value="Unassembled WGS sequence"/>
</dbReference>
<protein>
    <submittedName>
        <fullName evidence="2">Uncharacterized protein</fullName>
    </submittedName>
</protein>
<feature type="region of interest" description="Disordered" evidence="1">
    <location>
        <begin position="1"/>
        <end position="46"/>
    </location>
</feature>
<feature type="compositionally biased region" description="Basic and acidic residues" evidence="1">
    <location>
        <begin position="17"/>
        <end position="29"/>
    </location>
</feature>
<evidence type="ECO:0000256" key="1">
    <source>
        <dbReference type="SAM" id="MobiDB-lite"/>
    </source>
</evidence>
<proteinExistence type="predicted"/>
<organism evidence="2 3">
    <name type="scientific">Ensete ventricosum</name>
    <name type="common">Abyssinian banana</name>
    <name type="synonym">Musa ensete</name>
    <dbReference type="NCBI Taxonomy" id="4639"/>
    <lineage>
        <taxon>Eukaryota</taxon>
        <taxon>Viridiplantae</taxon>
        <taxon>Streptophyta</taxon>
        <taxon>Embryophyta</taxon>
        <taxon>Tracheophyta</taxon>
        <taxon>Spermatophyta</taxon>
        <taxon>Magnoliopsida</taxon>
        <taxon>Liliopsida</taxon>
        <taxon>Zingiberales</taxon>
        <taxon>Musaceae</taxon>
        <taxon>Ensete</taxon>
    </lineage>
</organism>
<gene>
    <name evidence="2" type="ORF">B296_00048677</name>
</gene>
<reference evidence="2 3" key="1">
    <citation type="journal article" date="2014" name="Agronomy (Basel)">
        <title>A Draft Genome Sequence for Ensete ventricosum, the Drought-Tolerant Tree Against Hunger.</title>
        <authorList>
            <person name="Harrison J."/>
            <person name="Moore K.A."/>
            <person name="Paszkiewicz K."/>
            <person name="Jones T."/>
            <person name="Grant M."/>
            <person name="Ambacheew D."/>
            <person name="Muzemil S."/>
            <person name="Studholme D.J."/>
        </authorList>
    </citation>
    <scope>NUCLEOTIDE SEQUENCE [LARGE SCALE GENOMIC DNA]</scope>
</reference>
<sequence>MAAPRTQLVTSLLSGRGKKDKEEEAKVEINESGLAEKTNNLQQQQQQKWRRPWCAVELDGLNCFETIVLQGVAPTTTSVRRSMRHCPPEEEGCSCVEAGVRYNSFGRGGRRGSGQAAGWKERSRRLDPTTGDRGG</sequence>
<accession>A0A426X7J5</accession>
<evidence type="ECO:0000313" key="2">
    <source>
        <dbReference type="EMBL" id="RRT35439.1"/>
    </source>
</evidence>
<dbReference type="EMBL" id="AMZH03025062">
    <property type="protein sequence ID" value="RRT35439.1"/>
    <property type="molecule type" value="Genomic_DNA"/>
</dbReference>
<comment type="caution">
    <text evidence="2">The sequence shown here is derived from an EMBL/GenBank/DDBJ whole genome shotgun (WGS) entry which is preliminary data.</text>
</comment>
<evidence type="ECO:0000313" key="3">
    <source>
        <dbReference type="Proteomes" id="UP000287651"/>
    </source>
</evidence>
<dbReference type="AlphaFoldDB" id="A0A426X7J5"/>
<feature type="region of interest" description="Disordered" evidence="1">
    <location>
        <begin position="105"/>
        <end position="135"/>
    </location>
</feature>
<name>A0A426X7J5_ENSVE</name>